<dbReference type="Gene3D" id="1.10.472.10">
    <property type="entry name" value="Cyclin-like"/>
    <property type="match status" value="2"/>
</dbReference>
<sequence>MESQSLLCDEDWLRSPVQCYPIDRDHTLGSNNVIVVGSFYTTTEDRENALAVCLQKEIDYIPESGYMERLQSLDLMATRFKTIRWFIKSLCRFDLSLGTIFNAVNYFDRFVSMEYCEKWESWMIESVSVACLSIAAKFGEVSIPQLQIWEDHDRWFKPSTIQRMELKVLKTLGWRLNCVTPYSYVDLLTSCHLDSLQPRLTELLLAALSDPKFLEFRPSSIAVSAFRCCLEEVHPSKVDKRLSSIHHLIPPDLKDDMDNCYKAMEERLADPLYNNGMVCGHSYYPSSPITVITKETTINQFGLFDLHRCCLNFNNMCDSSPSIYSESNQKKRRIEEEEKE</sequence>
<dbReference type="SMART" id="SM00385">
    <property type="entry name" value="CYCLIN"/>
    <property type="match status" value="1"/>
</dbReference>
<dbReference type="InterPro" id="IPR004367">
    <property type="entry name" value="Cyclin_C-dom"/>
</dbReference>
<dbReference type="EMBL" id="JAMYWD010000005">
    <property type="protein sequence ID" value="KAJ4970096.1"/>
    <property type="molecule type" value="Genomic_DNA"/>
</dbReference>
<dbReference type="SUPFAM" id="SSF47954">
    <property type="entry name" value="Cyclin-like"/>
    <property type="match status" value="1"/>
</dbReference>
<comment type="caution">
    <text evidence="6">The sequence shown here is derived from an EMBL/GenBank/DDBJ whole genome shotgun (WGS) entry which is preliminary data.</text>
</comment>
<evidence type="ECO:0000256" key="2">
    <source>
        <dbReference type="ARBA" id="ARBA00023127"/>
    </source>
</evidence>
<dbReference type="InterPro" id="IPR036915">
    <property type="entry name" value="Cyclin-like_sf"/>
</dbReference>
<dbReference type="AlphaFoldDB" id="A0A9Q0KGY0"/>
<dbReference type="InterPro" id="IPR006671">
    <property type="entry name" value="Cyclin_N"/>
</dbReference>
<dbReference type="GO" id="GO:0051301">
    <property type="term" value="P:cell division"/>
    <property type="evidence" value="ECO:0007669"/>
    <property type="project" value="UniProtKB-KW"/>
</dbReference>
<dbReference type="OrthoDB" id="62at2759"/>
<keyword evidence="7" id="KW-1185">Reference proteome</keyword>
<keyword evidence="2 4" id="KW-0195">Cyclin</keyword>
<dbReference type="Pfam" id="PF02984">
    <property type="entry name" value="Cyclin_C"/>
    <property type="match status" value="1"/>
</dbReference>
<organism evidence="6 7">
    <name type="scientific">Protea cynaroides</name>
    <dbReference type="NCBI Taxonomy" id="273540"/>
    <lineage>
        <taxon>Eukaryota</taxon>
        <taxon>Viridiplantae</taxon>
        <taxon>Streptophyta</taxon>
        <taxon>Embryophyta</taxon>
        <taxon>Tracheophyta</taxon>
        <taxon>Spermatophyta</taxon>
        <taxon>Magnoliopsida</taxon>
        <taxon>Proteales</taxon>
        <taxon>Proteaceae</taxon>
        <taxon>Protea</taxon>
    </lineage>
</organism>
<dbReference type="Pfam" id="PF00134">
    <property type="entry name" value="Cyclin_N"/>
    <property type="match status" value="1"/>
</dbReference>
<feature type="domain" description="Cyclin-like" evidence="5">
    <location>
        <begin position="84"/>
        <end position="170"/>
    </location>
</feature>
<dbReference type="PANTHER" id="PTHR10177">
    <property type="entry name" value="CYCLINS"/>
    <property type="match status" value="1"/>
</dbReference>
<dbReference type="InterPro" id="IPR013763">
    <property type="entry name" value="Cyclin-like_dom"/>
</dbReference>
<evidence type="ECO:0000256" key="4">
    <source>
        <dbReference type="RuleBase" id="RU000383"/>
    </source>
</evidence>
<evidence type="ECO:0000313" key="6">
    <source>
        <dbReference type="EMBL" id="KAJ4970096.1"/>
    </source>
</evidence>
<evidence type="ECO:0000256" key="3">
    <source>
        <dbReference type="ARBA" id="ARBA00023306"/>
    </source>
</evidence>
<gene>
    <name evidence="6" type="ORF">NE237_003195</name>
</gene>
<dbReference type="InterPro" id="IPR039361">
    <property type="entry name" value="Cyclin"/>
</dbReference>
<protein>
    <recommendedName>
        <fullName evidence="5">Cyclin-like domain-containing protein</fullName>
    </recommendedName>
</protein>
<evidence type="ECO:0000256" key="1">
    <source>
        <dbReference type="ARBA" id="ARBA00022618"/>
    </source>
</evidence>
<dbReference type="CDD" id="cd20544">
    <property type="entry name" value="CYCLIN_AtCycD-like_rpt2"/>
    <property type="match status" value="1"/>
</dbReference>
<evidence type="ECO:0000313" key="7">
    <source>
        <dbReference type="Proteomes" id="UP001141806"/>
    </source>
</evidence>
<name>A0A9Q0KGY0_9MAGN</name>
<reference evidence="6" key="1">
    <citation type="journal article" date="2023" name="Plant J.">
        <title>The genome of the king protea, Protea cynaroides.</title>
        <authorList>
            <person name="Chang J."/>
            <person name="Duong T.A."/>
            <person name="Schoeman C."/>
            <person name="Ma X."/>
            <person name="Roodt D."/>
            <person name="Barker N."/>
            <person name="Li Z."/>
            <person name="Van de Peer Y."/>
            <person name="Mizrachi E."/>
        </authorList>
    </citation>
    <scope>NUCLEOTIDE SEQUENCE</scope>
    <source>
        <tissue evidence="6">Young leaves</tissue>
    </source>
</reference>
<keyword evidence="1" id="KW-0132">Cell division</keyword>
<keyword evidence="3" id="KW-0131">Cell cycle</keyword>
<comment type="similarity">
    <text evidence="4">Belongs to the cyclin family.</text>
</comment>
<dbReference type="Proteomes" id="UP001141806">
    <property type="component" value="Unassembled WGS sequence"/>
</dbReference>
<proteinExistence type="inferred from homology"/>
<evidence type="ECO:0000259" key="5">
    <source>
        <dbReference type="SMART" id="SM00385"/>
    </source>
</evidence>
<accession>A0A9Q0KGY0</accession>